<organism evidence="6 7">
    <name type="scientific">Sipha flava</name>
    <name type="common">yellow sugarcane aphid</name>
    <dbReference type="NCBI Taxonomy" id="143950"/>
    <lineage>
        <taxon>Eukaryota</taxon>
        <taxon>Metazoa</taxon>
        <taxon>Ecdysozoa</taxon>
        <taxon>Arthropoda</taxon>
        <taxon>Hexapoda</taxon>
        <taxon>Insecta</taxon>
        <taxon>Pterygota</taxon>
        <taxon>Neoptera</taxon>
        <taxon>Paraneoptera</taxon>
        <taxon>Hemiptera</taxon>
        <taxon>Sternorrhyncha</taxon>
        <taxon>Aphidomorpha</taxon>
        <taxon>Aphidoidea</taxon>
        <taxon>Aphididae</taxon>
        <taxon>Sipha</taxon>
    </lineage>
</organism>
<dbReference type="PANTHER" id="PTHR10924:SF6">
    <property type="entry name" value="SOLUTE CARRIER FAMILY 49 MEMBER A3"/>
    <property type="match status" value="1"/>
</dbReference>
<accession>A0A8B8FU49</accession>
<dbReference type="RefSeq" id="XP_025414489.1">
    <property type="nucleotide sequence ID" value="XM_025558704.1"/>
</dbReference>
<dbReference type="GO" id="GO:0016020">
    <property type="term" value="C:membrane"/>
    <property type="evidence" value="ECO:0007669"/>
    <property type="project" value="UniProtKB-SubCell"/>
</dbReference>
<feature type="transmembrane region" description="Helical" evidence="5">
    <location>
        <begin position="405"/>
        <end position="423"/>
    </location>
</feature>
<evidence type="ECO:0000313" key="7">
    <source>
        <dbReference type="RefSeq" id="XP_025414489.1"/>
    </source>
</evidence>
<feature type="transmembrane region" description="Helical" evidence="5">
    <location>
        <begin position="83"/>
        <end position="103"/>
    </location>
</feature>
<dbReference type="InterPro" id="IPR036259">
    <property type="entry name" value="MFS_trans_sf"/>
</dbReference>
<dbReference type="OrthoDB" id="6591445at2759"/>
<feature type="transmembrane region" description="Helical" evidence="5">
    <location>
        <begin position="376"/>
        <end position="393"/>
    </location>
</feature>
<keyword evidence="4 5" id="KW-0472">Membrane</keyword>
<comment type="subcellular location">
    <subcellularLocation>
        <location evidence="1">Membrane</location>
        <topology evidence="1">Multi-pass membrane protein</topology>
    </subcellularLocation>
</comment>
<feature type="transmembrane region" description="Helical" evidence="5">
    <location>
        <begin position="255"/>
        <end position="275"/>
    </location>
</feature>
<dbReference type="Proteomes" id="UP000694846">
    <property type="component" value="Unplaced"/>
</dbReference>
<evidence type="ECO:0000256" key="4">
    <source>
        <dbReference type="ARBA" id="ARBA00023136"/>
    </source>
</evidence>
<keyword evidence="2 5" id="KW-0812">Transmembrane</keyword>
<evidence type="ECO:0000256" key="3">
    <source>
        <dbReference type="ARBA" id="ARBA00022989"/>
    </source>
</evidence>
<evidence type="ECO:0000256" key="1">
    <source>
        <dbReference type="ARBA" id="ARBA00004141"/>
    </source>
</evidence>
<dbReference type="Gene3D" id="1.20.1250.20">
    <property type="entry name" value="MFS general substrate transporter like domains"/>
    <property type="match status" value="1"/>
</dbReference>
<dbReference type="SUPFAM" id="SSF103473">
    <property type="entry name" value="MFS general substrate transporter"/>
    <property type="match status" value="1"/>
</dbReference>
<dbReference type="AlphaFoldDB" id="A0A8B8FU49"/>
<feature type="transmembrane region" description="Helical" evidence="5">
    <location>
        <begin position="472"/>
        <end position="491"/>
    </location>
</feature>
<feature type="transmembrane region" description="Helical" evidence="5">
    <location>
        <begin position="151"/>
        <end position="172"/>
    </location>
</feature>
<reference evidence="7" key="1">
    <citation type="submission" date="2025-08" db="UniProtKB">
        <authorList>
            <consortium name="RefSeq"/>
        </authorList>
    </citation>
    <scope>IDENTIFICATION</scope>
    <source>
        <tissue evidence="7">Whole body</tissue>
    </source>
</reference>
<dbReference type="InterPro" id="IPR049680">
    <property type="entry name" value="FLVCR1-2_SLC49-like"/>
</dbReference>
<evidence type="ECO:0000256" key="5">
    <source>
        <dbReference type="SAM" id="Phobius"/>
    </source>
</evidence>
<dbReference type="GeneID" id="112686438"/>
<feature type="transmembrane region" description="Helical" evidence="5">
    <location>
        <begin position="212"/>
        <end position="235"/>
    </location>
</feature>
<keyword evidence="3 5" id="KW-1133">Transmembrane helix</keyword>
<sequence length="498" mass="55860">MTALHIIKGAFEGMNGTRLSIENYRAVTDRPMEVDLSFSDDGGDDEKNDDQMYRVPSTPRYSESSFKQFIKHPTYVPGREDRVFVVILVSLTFLVQMFSRDIWVPLFGPALTAFPAWSQTSLALIPFWNTFTGVLLMIPASIGINKYGMKTSLLCSCAVTTCGTAIRCLPFFEESMFAVHASAVFLSIGSIIAKPLTVTISTCCFRIGERNMATGILTIATMMGSAAGLLVTIELREPSFFVPMTNVQWKIIIEYIMYGCFTANIICTLLVMVFFPQESSSSELSYSVNRQQLLPSKSFMTNASFDNVGLLYIALSYALSNAFSWPWYQMIDVTYSSMDFPQSIGVDCRFWMIVHTCSLTLSACWFADQFTGSNKLIGLTCLLLGSVCTLWFVSVMRRIRRNLDLMMHLIVAVLFAFPLSWSANSLLYELAADHAHPFPENVAVSLVESLRIILESCLYVLLAIFPELHIDWLHVFTLVAGLMGFIFLLLLKEIPCNR</sequence>
<name>A0A8B8FU49_9HEMI</name>
<gene>
    <name evidence="7" type="primary">LOC112686438</name>
</gene>
<feature type="transmembrane region" description="Helical" evidence="5">
    <location>
        <begin position="309"/>
        <end position="328"/>
    </location>
</feature>
<feature type="transmembrane region" description="Helical" evidence="5">
    <location>
        <begin position="123"/>
        <end position="144"/>
    </location>
</feature>
<protein>
    <submittedName>
        <fullName evidence="7">Uncharacterized protein LOC112686438</fullName>
    </submittedName>
</protein>
<keyword evidence="6" id="KW-1185">Reference proteome</keyword>
<evidence type="ECO:0000256" key="2">
    <source>
        <dbReference type="ARBA" id="ARBA00022692"/>
    </source>
</evidence>
<feature type="transmembrane region" description="Helical" evidence="5">
    <location>
        <begin position="178"/>
        <end position="200"/>
    </location>
</feature>
<proteinExistence type="predicted"/>
<dbReference type="PANTHER" id="PTHR10924">
    <property type="entry name" value="MAJOR FACILITATOR SUPERFAMILY PROTEIN-RELATED"/>
    <property type="match status" value="1"/>
</dbReference>
<evidence type="ECO:0000313" key="6">
    <source>
        <dbReference type="Proteomes" id="UP000694846"/>
    </source>
</evidence>